<dbReference type="KEGG" id="tsa:AciPR4_0227"/>
<name>E8UZY8_TERSS</name>
<dbReference type="GO" id="GO:0020037">
    <property type="term" value="F:heme binding"/>
    <property type="evidence" value="ECO:0007669"/>
    <property type="project" value="InterPro"/>
</dbReference>
<dbReference type="GO" id="GO:0046872">
    <property type="term" value="F:metal ion binding"/>
    <property type="evidence" value="ECO:0007669"/>
    <property type="project" value="UniProtKB-KW"/>
</dbReference>
<dbReference type="eggNOG" id="COG2010">
    <property type="taxonomic scope" value="Bacteria"/>
</dbReference>
<dbReference type="SUPFAM" id="SSF46626">
    <property type="entry name" value="Cytochrome c"/>
    <property type="match status" value="3"/>
</dbReference>
<proteinExistence type="predicted"/>
<keyword evidence="2 6" id="KW-0349">Heme</keyword>
<dbReference type="GO" id="GO:0009055">
    <property type="term" value="F:electron transfer activity"/>
    <property type="evidence" value="ECO:0007669"/>
    <property type="project" value="InterPro"/>
</dbReference>
<dbReference type="Gene3D" id="1.10.760.10">
    <property type="entry name" value="Cytochrome c-like domain"/>
    <property type="match status" value="3"/>
</dbReference>
<accession>E8UZY8</accession>
<keyword evidence="5 6" id="KW-0408">Iron</keyword>
<evidence type="ECO:0000313" key="8">
    <source>
        <dbReference type="EMBL" id="ADV81065.1"/>
    </source>
</evidence>
<evidence type="ECO:0000256" key="5">
    <source>
        <dbReference type="ARBA" id="ARBA00023004"/>
    </source>
</evidence>
<keyword evidence="1" id="KW-0813">Transport</keyword>
<evidence type="ECO:0000313" key="9">
    <source>
        <dbReference type="Proteomes" id="UP000006844"/>
    </source>
</evidence>
<dbReference type="PANTHER" id="PTHR37823">
    <property type="entry name" value="CYTOCHROME C-553-LIKE"/>
    <property type="match status" value="1"/>
</dbReference>
<dbReference type="PROSITE" id="PS51007">
    <property type="entry name" value="CYTC"/>
    <property type="match status" value="3"/>
</dbReference>
<sequence>MRGKSEKMPKSLMKRTHLAASTLGLLVVTGAMLHAPMQVRAASAAASLAPRQKVAHYLRLAAALDALGQQKSATPTPAPPAGPASVDVLGAQVYEDHCAICHGEKREGILPSFPPLIGVSHRYDDAAIIDRIRHGRGRMPAFPKLSEIEIGNLLHFMKSGEVIAVNPTVGSTATLSPLLENGKSLFQQNCSFCHGRDAGGGETGPDLTRSKLVNADVNGDKISEVIHNGRPPRMPRFSFSENETAGVVAYVHSIVTAAQKEGRRRGVDVSDLQTGNVDAGKKYFNGAGGCASCHSPTGDLKGIATRYEGLQLEQRMLYPRGTKVKASVTLPSGEKVAGTISYLDEFTIAITDASGTYRSWPRTTVKENVEKSLQAHVDQFPKYTDDDIHNLMAYLQTMR</sequence>
<gene>
    <name evidence="8" type="ordered locus">AciPR4_0227</name>
</gene>
<keyword evidence="3 6" id="KW-0479">Metal-binding</keyword>
<dbReference type="HOGENOM" id="CLU_057863_0_0_0"/>
<organism evidence="8 9">
    <name type="scientific">Terriglobus saanensis (strain ATCC BAA-1853 / DSM 23119 / SP1PR4)</name>
    <dbReference type="NCBI Taxonomy" id="401053"/>
    <lineage>
        <taxon>Bacteria</taxon>
        <taxon>Pseudomonadati</taxon>
        <taxon>Acidobacteriota</taxon>
        <taxon>Terriglobia</taxon>
        <taxon>Terriglobales</taxon>
        <taxon>Acidobacteriaceae</taxon>
        <taxon>Terriglobus</taxon>
    </lineage>
</organism>
<protein>
    <submittedName>
        <fullName evidence="8">Cytochrome c class I</fullName>
    </submittedName>
</protein>
<evidence type="ECO:0000259" key="7">
    <source>
        <dbReference type="PROSITE" id="PS51007"/>
    </source>
</evidence>
<evidence type="ECO:0000256" key="4">
    <source>
        <dbReference type="ARBA" id="ARBA00022982"/>
    </source>
</evidence>
<dbReference type="Proteomes" id="UP000006844">
    <property type="component" value="Chromosome"/>
</dbReference>
<evidence type="ECO:0000256" key="6">
    <source>
        <dbReference type="PROSITE-ProRule" id="PRU00433"/>
    </source>
</evidence>
<keyword evidence="9" id="KW-1185">Reference proteome</keyword>
<dbReference type="InterPro" id="IPR036909">
    <property type="entry name" value="Cyt_c-like_dom_sf"/>
</dbReference>
<evidence type="ECO:0000256" key="2">
    <source>
        <dbReference type="ARBA" id="ARBA00022617"/>
    </source>
</evidence>
<feature type="domain" description="Cytochrome c" evidence="7">
    <location>
        <begin position="177"/>
        <end position="255"/>
    </location>
</feature>
<reference evidence="8 9" key="1">
    <citation type="journal article" date="2012" name="Stand. Genomic Sci.">
        <title>Complete genome sequence of Terriglobus saanensis type strain SP1PR4(T), an Acidobacteria from tundra soil.</title>
        <authorList>
            <person name="Rawat S.R."/>
            <person name="Mannisto M.K."/>
            <person name="Starovoytov V."/>
            <person name="Goodwin L."/>
            <person name="Nolan M."/>
            <person name="Hauser L."/>
            <person name="Land M."/>
            <person name="Davenport K.W."/>
            <person name="Woyke T."/>
            <person name="Haggblom M.M."/>
        </authorList>
    </citation>
    <scope>NUCLEOTIDE SEQUENCE</scope>
    <source>
        <strain evidence="9">ATCC BAA-1853 / DSM 23119 / SP1PR4</strain>
    </source>
</reference>
<feature type="domain" description="Cytochrome c" evidence="7">
    <location>
        <begin position="275"/>
        <end position="399"/>
    </location>
</feature>
<dbReference type="InterPro" id="IPR009056">
    <property type="entry name" value="Cyt_c-like_dom"/>
</dbReference>
<dbReference type="Pfam" id="PF13442">
    <property type="entry name" value="Cytochrome_CBB3"/>
    <property type="match status" value="2"/>
</dbReference>
<dbReference type="InterPro" id="IPR051811">
    <property type="entry name" value="Cytochrome_c550/c551-like"/>
</dbReference>
<dbReference type="EMBL" id="CP002467">
    <property type="protein sequence ID" value="ADV81065.1"/>
    <property type="molecule type" value="Genomic_DNA"/>
</dbReference>
<evidence type="ECO:0000256" key="1">
    <source>
        <dbReference type="ARBA" id="ARBA00022448"/>
    </source>
</evidence>
<dbReference type="PANTHER" id="PTHR37823:SF1">
    <property type="entry name" value="CYTOCHROME C-553-LIKE"/>
    <property type="match status" value="1"/>
</dbReference>
<dbReference type="eggNOG" id="COG4993">
    <property type="taxonomic scope" value="Bacteria"/>
</dbReference>
<dbReference type="AlphaFoldDB" id="E8UZY8"/>
<dbReference type="STRING" id="401053.AciPR4_0227"/>
<evidence type="ECO:0000256" key="3">
    <source>
        <dbReference type="ARBA" id="ARBA00022723"/>
    </source>
</evidence>
<feature type="domain" description="Cytochrome c" evidence="7">
    <location>
        <begin position="85"/>
        <end position="161"/>
    </location>
</feature>
<keyword evidence="4" id="KW-0249">Electron transport</keyword>